<name>A0A1H3H2N6_9PROT</name>
<dbReference type="OrthoDB" id="1678715at2"/>
<gene>
    <name evidence="1" type="ORF">SAMN05421881_10182</name>
</gene>
<dbReference type="AlphaFoldDB" id="A0A1H3H2N6"/>
<sequence length="279" mass="31790">MTYSAAEREAIGLCICLEAVGNIANHALLTLRDVSAYPGEAEVIFQTSVHRDLFLIRLLDFVKENGSKQLTGVTGSCLTVLKEACTTKSFDVNGSVTDLRNSIEALENWLSYKNTITIWLPALDINATIDVSRLEFLNIIGNHSKHNLSRLTGVSRDVAKILSNHGYSVPEEQIPLALDDFREHLAENYFVYYSTWLSELLNNVRWGLQAYLMPTFAHSYRAGLENSPAYSYEYPADIQGDVTRQWFWRLMNNVRARPYLKRFVGAHYLKQESSLEWQQ</sequence>
<proteinExistence type="predicted"/>
<dbReference type="RefSeq" id="WP_090413308.1">
    <property type="nucleotide sequence ID" value="NZ_FNOY01000018.1"/>
</dbReference>
<dbReference type="Proteomes" id="UP000198640">
    <property type="component" value="Unassembled WGS sequence"/>
</dbReference>
<dbReference type="STRING" id="44576.SAMN05421881_10182"/>
<accession>A0A1H3H2N6</accession>
<keyword evidence="2" id="KW-1185">Reference proteome</keyword>
<protein>
    <submittedName>
        <fullName evidence="1">Uncharacterized protein</fullName>
    </submittedName>
</protein>
<dbReference type="EMBL" id="FNOY01000018">
    <property type="protein sequence ID" value="SDY09647.1"/>
    <property type="molecule type" value="Genomic_DNA"/>
</dbReference>
<organism evidence="1 2">
    <name type="scientific">Nitrosomonas halophila</name>
    <dbReference type="NCBI Taxonomy" id="44576"/>
    <lineage>
        <taxon>Bacteria</taxon>
        <taxon>Pseudomonadati</taxon>
        <taxon>Pseudomonadota</taxon>
        <taxon>Betaproteobacteria</taxon>
        <taxon>Nitrosomonadales</taxon>
        <taxon>Nitrosomonadaceae</taxon>
        <taxon>Nitrosomonas</taxon>
    </lineage>
</organism>
<evidence type="ECO:0000313" key="1">
    <source>
        <dbReference type="EMBL" id="SDY09647.1"/>
    </source>
</evidence>
<evidence type="ECO:0000313" key="2">
    <source>
        <dbReference type="Proteomes" id="UP000198640"/>
    </source>
</evidence>
<reference evidence="1 2" key="1">
    <citation type="submission" date="2016-10" db="EMBL/GenBank/DDBJ databases">
        <authorList>
            <person name="de Groot N.N."/>
        </authorList>
    </citation>
    <scope>NUCLEOTIDE SEQUENCE [LARGE SCALE GENOMIC DNA]</scope>
    <source>
        <strain evidence="1 2">Nm1</strain>
    </source>
</reference>